<dbReference type="STRING" id="1440763.BJI69_15355"/>
<evidence type="ECO:0000256" key="3">
    <source>
        <dbReference type="ARBA" id="ARBA00023125"/>
    </source>
</evidence>
<dbReference type="Gene3D" id="3.40.190.10">
    <property type="entry name" value="Periplasmic binding protein-like II"/>
    <property type="match status" value="2"/>
</dbReference>
<dbReference type="InterPro" id="IPR000847">
    <property type="entry name" value="LysR_HTH_N"/>
</dbReference>
<evidence type="ECO:0000256" key="1">
    <source>
        <dbReference type="ARBA" id="ARBA00009437"/>
    </source>
</evidence>
<keyword evidence="3" id="KW-0238">DNA-binding</keyword>
<name>A0A1L3EVT8_9GAMM</name>
<dbReference type="Pfam" id="PF00126">
    <property type="entry name" value="HTH_1"/>
    <property type="match status" value="1"/>
</dbReference>
<dbReference type="PROSITE" id="PS50931">
    <property type="entry name" value="HTH_LYSR"/>
    <property type="match status" value="1"/>
</dbReference>
<feature type="domain" description="HTH lysR-type" evidence="6">
    <location>
        <begin position="21"/>
        <end position="78"/>
    </location>
</feature>
<dbReference type="PANTHER" id="PTHR30346:SF26">
    <property type="entry name" value="HYDROGEN PEROXIDE-INDUCIBLE GENES ACTIVATOR"/>
    <property type="match status" value="1"/>
</dbReference>
<dbReference type="PANTHER" id="PTHR30346">
    <property type="entry name" value="TRANSCRIPTIONAL DUAL REGULATOR HCAR-RELATED"/>
    <property type="match status" value="1"/>
</dbReference>
<dbReference type="Pfam" id="PF03466">
    <property type="entry name" value="LysR_substrate"/>
    <property type="match status" value="1"/>
</dbReference>
<dbReference type="OrthoDB" id="9775392at2"/>
<evidence type="ECO:0000313" key="8">
    <source>
        <dbReference type="Proteomes" id="UP000182987"/>
    </source>
</evidence>
<dbReference type="FunFam" id="1.10.10.10:FF:000001">
    <property type="entry name" value="LysR family transcriptional regulator"/>
    <property type="match status" value="1"/>
</dbReference>
<dbReference type="AlphaFoldDB" id="A0A1L3EVT8"/>
<keyword evidence="4" id="KW-0010">Activator</keyword>
<dbReference type="GO" id="GO:0003700">
    <property type="term" value="F:DNA-binding transcription factor activity"/>
    <property type="evidence" value="ECO:0007669"/>
    <property type="project" value="InterPro"/>
</dbReference>
<dbReference type="CDD" id="cd08411">
    <property type="entry name" value="PBP2_OxyR"/>
    <property type="match status" value="1"/>
</dbReference>
<evidence type="ECO:0000256" key="5">
    <source>
        <dbReference type="ARBA" id="ARBA00023163"/>
    </source>
</evidence>
<proteinExistence type="inferred from homology"/>
<dbReference type="InterPro" id="IPR036388">
    <property type="entry name" value="WH-like_DNA-bd_sf"/>
</dbReference>
<evidence type="ECO:0000313" key="7">
    <source>
        <dbReference type="EMBL" id="APG05137.1"/>
    </source>
</evidence>
<accession>A0A1L3EVT8</accession>
<dbReference type="KEGG" id="lrz:BJI69_15355"/>
<dbReference type="RefSeq" id="WP_046968939.1">
    <property type="nucleotide sequence ID" value="NZ_CP017480.1"/>
</dbReference>
<reference evidence="8" key="1">
    <citation type="submission" date="2016-09" db="EMBL/GenBank/DDBJ databases">
        <authorList>
            <person name="Lysoe E."/>
        </authorList>
    </citation>
    <scope>NUCLEOTIDE SEQUENCE [LARGE SCALE GENOMIC DNA]</scope>
    <source>
        <strain evidence="8">LJ96T</strain>
    </source>
</reference>
<keyword evidence="5" id="KW-0804">Transcription</keyword>
<dbReference type="Proteomes" id="UP000182987">
    <property type="component" value="Chromosome"/>
</dbReference>
<organism evidence="7 8">
    <name type="scientific">Luteibacter rhizovicinus DSM 16549</name>
    <dbReference type="NCBI Taxonomy" id="1440763"/>
    <lineage>
        <taxon>Bacteria</taxon>
        <taxon>Pseudomonadati</taxon>
        <taxon>Pseudomonadota</taxon>
        <taxon>Gammaproteobacteria</taxon>
        <taxon>Lysobacterales</taxon>
        <taxon>Rhodanobacteraceae</taxon>
        <taxon>Luteibacter</taxon>
    </lineage>
</organism>
<dbReference type="EMBL" id="CP017480">
    <property type="protein sequence ID" value="APG05137.1"/>
    <property type="molecule type" value="Genomic_DNA"/>
</dbReference>
<gene>
    <name evidence="7" type="ORF">BJI69_15355</name>
</gene>
<keyword evidence="8" id="KW-1185">Reference proteome</keyword>
<dbReference type="SUPFAM" id="SSF46785">
    <property type="entry name" value="Winged helix' DNA-binding domain"/>
    <property type="match status" value="1"/>
</dbReference>
<sequence>MAVKHAPRIEPVGDRGNLAGLSLRDLEYVVAVADLGNFMRAAERCHVTQPSLSVQIRRVEERLGTVIFERTTRKILLTDQGARLVDQIRKVLVEGRRLLDIAHRPERAFGGTLRLSAIATLGPYYFPYVLTDIQTSFPDASLELGEGKTDDLIHALLRGELDVVLMSAPVMNAQVSCVAIFQEPFRLACREDHPATAASGDLWALLQPRERLLLEEGHCLREQALAACNDVAPAQRQGTSLETLRYMVAAGEGCTLMPQLATTQVQGMCYLPLPDDYARTIVLAWRKSDPRTDDFRALARTLREAKHPSLC</sequence>
<evidence type="ECO:0000256" key="4">
    <source>
        <dbReference type="ARBA" id="ARBA00023159"/>
    </source>
</evidence>
<evidence type="ECO:0000259" key="6">
    <source>
        <dbReference type="PROSITE" id="PS50931"/>
    </source>
</evidence>
<dbReference type="InterPro" id="IPR005119">
    <property type="entry name" value="LysR_subst-bd"/>
</dbReference>
<dbReference type="GO" id="GO:0032993">
    <property type="term" value="C:protein-DNA complex"/>
    <property type="evidence" value="ECO:0007669"/>
    <property type="project" value="TreeGrafter"/>
</dbReference>
<dbReference type="Gene3D" id="1.10.10.10">
    <property type="entry name" value="Winged helix-like DNA-binding domain superfamily/Winged helix DNA-binding domain"/>
    <property type="match status" value="1"/>
</dbReference>
<dbReference type="SUPFAM" id="SSF53850">
    <property type="entry name" value="Periplasmic binding protein-like II"/>
    <property type="match status" value="1"/>
</dbReference>
<protein>
    <recommendedName>
        <fullName evidence="6">HTH lysR-type domain-containing protein</fullName>
    </recommendedName>
</protein>
<evidence type="ECO:0000256" key="2">
    <source>
        <dbReference type="ARBA" id="ARBA00023015"/>
    </source>
</evidence>
<dbReference type="GO" id="GO:0003677">
    <property type="term" value="F:DNA binding"/>
    <property type="evidence" value="ECO:0007669"/>
    <property type="project" value="UniProtKB-KW"/>
</dbReference>
<dbReference type="PRINTS" id="PR00039">
    <property type="entry name" value="HTHLYSR"/>
</dbReference>
<keyword evidence="2" id="KW-0805">Transcription regulation</keyword>
<comment type="similarity">
    <text evidence="1">Belongs to the LysR transcriptional regulatory family.</text>
</comment>
<dbReference type="InterPro" id="IPR036390">
    <property type="entry name" value="WH_DNA-bd_sf"/>
</dbReference>